<feature type="transmembrane region" description="Helical" evidence="1">
    <location>
        <begin position="157"/>
        <end position="190"/>
    </location>
</feature>
<keyword evidence="3" id="KW-1185">Reference proteome</keyword>
<evidence type="ECO:0000256" key="1">
    <source>
        <dbReference type="SAM" id="Phobius"/>
    </source>
</evidence>
<keyword evidence="1" id="KW-0812">Transmembrane</keyword>
<dbReference type="PATRIC" id="fig|345309.4.peg.1141"/>
<dbReference type="Proteomes" id="UP000033651">
    <property type="component" value="Unassembled WGS sequence"/>
</dbReference>
<keyword evidence="1" id="KW-1133">Transmembrane helix</keyword>
<accession>A0A0F3KV20</accession>
<gene>
    <name evidence="2" type="ORF">VI08_09530</name>
</gene>
<dbReference type="EMBL" id="JZRB01000018">
    <property type="protein sequence ID" value="KJV34812.1"/>
    <property type="molecule type" value="Genomic_DNA"/>
</dbReference>
<keyword evidence="1" id="KW-0472">Membrane</keyword>
<name>A0A0F3KV20_9GAMM</name>
<comment type="caution">
    <text evidence="2">The sequence shown here is derived from an EMBL/GenBank/DDBJ whole genome shotgun (WGS) entry which is preliminary data.</text>
</comment>
<sequence>MKMDEQNDVKNKAFDIGYRTMVSVMPQGIDEFAKWLTTGVGATAALMVASADKLLPVLGVSGFKWSFYFLLTSVALGVISRLLASVVTVAMQVLVRMESELPGVEGDALRVSFLADLPDPEMEAQVREEFLAPMPPHVRFMTRWLSRRRKRPQRLSLLGRVLVKSATLQATTAILALIFAVIGMAFAVAALDFNVDVPRVAGSLMPALN</sequence>
<dbReference type="AlphaFoldDB" id="A0A0F3KV20"/>
<organism evidence="2 3">
    <name type="scientific">Luteibacter yeojuensis</name>
    <dbReference type="NCBI Taxonomy" id="345309"/>
    <lineage>
        <taxon>Bacteria</taxon>
        <taxon>Pseudomonadati</taxon>
        <taxon>Pseudomonadota</taxon>
        <taxon>Gammaproteobacteria</taxon>
        <taxon>Lysobacterales</taxon>
        <taxon>Rhodanobacteraceae</taxon>
        <taxon>Luteibacter</taxon>
    </lineage>
</organism>
<reference evidence="2 3" key="1">
    <citation type="submission" date="2015-03" db="EMBL/GenBank/DDBJ databases">
        <title>Draft genome sequence of Luteibacter yeojuensis strain SU11.</title>
        <authorList>
            <person name="Sulaiman J."/>
            <person name="Priya K."/>
            <person name="Chan K.-G."/>
        </authorList>
    </citation>
    <scope>NUCLEOTIDE SEQUENCE [LARGE SCALE GENOMIC DNA]</scope>
    <source>
        <strain evidence="2 3">SU11</strain>
    </source>
</reference>
<feature type="transmembrane region" description="Helical" evidence="1">
    <location>
        <begin position="65"/>
        <end position="91"/>
    </location>
</feature>
<evidence type="ECO:0000313" key="2">
    <source>
        <dbReference type="EMBL" id="KJV34812.1"/>
    </source>
</evidence>
<proteinExistence type="predicted"/>
<protein>
    <submittedName>
        <fullName evidence="2">Uncharacterized protein</fullName>
    </submittedName>
</protein>
<evidence type="ECO:0000313" key="3">
    <source>
        <dbReference type="Proteomes" id="UP000033651"/>
    </source>
</evidence>